<evidence type="ECO:0000313" key="12">
    <source>
        <dbReference type="EMBL" id="MBW3469521.1"/>
    </source>
</evidence>
<evidence type="ECO:0000256" key="8">
    <source>
        <dbReference type="PROSITE-ProRule" id="PRU01360"/>
    </source>
</evidence>
<evidence type="ECO:0000256" key="2">
    <source>
        <dbReference type="ARBA" id="ARBA00022448"/>
    </source>
</evidence>
<comment type="subcellular location">
    <subcellularLocation>
        <location evidence="1 8">Cell outer membrane</location>
        <topology evidence="1 8">Multi-pass membrane protein</topology>
    </subcellularLocation>
</comment>
<keyword evidence="3 8" id="KW-1134">Transmembrane beta strand</keyword>
<dbReference type="EMBL" id="RPHB01000008">
    <property type="protein sequence ID" value="MBW3469521.1"/>
    <property type="molecule type" value="Genomic_DNA"/>
</dbReference>
<dbReference type="InterPro" id="IPR010104">
    <property type="entry name" value="TonB_rcpt_bac"/>
</dbReference>
<accession>A0A951MHS2</accession>
<organism evidence="12 13">
    <name type="scientific">Arthrospiribacter ruber</name>
    <dbReference type="NCBI Taxonomy" id="2487934"/>
    <lineage>
        <taxon>Bacteria</taxon>
        <taxon>Pseudomonadati</taxon>
        <taxon>Bacteroidota</taxon>
        <taxon>Cytophagia</taxon>
        <taxon>Cytophagales</taxon>
        <taxon>Cyclobacteriaceae</taxon>
        <taxon>Arthrospiribacter</taxon>
    </lineage>
</organism>
<evidence type="ECO:0000256" key="4">
    <source>
        <dbReference type="ARBA" id="ARBA00022692"/>
    </source>
</evidence>
<protein>
    <submittedName>
        <fullName evidence="12">TonB-dependent receptor</fullName>
    </submittedName>
</protein>
<comment type="similarity">
    <text evidence="8 9">Belongs to the TonB-dependent receptor family.</text>
</comment>
<evidence type="ECO:0000259" key="10">
    <source>
        <dbReference type="Pfam" id="PF00593"/>
    </source>
</evidence>
<dbReference type="Gene3D" id="2.170.130.10">
    <property type="entry name" value="TonB-dependent receptor, plug domain"/>
    <property type="match status" value="1"/>
</dbReference>
<evidence type="ECO:0000259" key="11">
    <source>
        <dbReference type="Pfam" id="PF07715"/>
    </source>
</evidence>
<dbReference type="Gene3D" id="2.60.40.1120">
    <property type="entry name" value="Carboxypeptidase-like, regulatory domain"/>
    <property type="match status" value="1"/>
</dbReference>
<dbReference type="SUPFAM" id="SSF56935">
    <property type="entry name" value="Porins"/>
    <property type="match status" value="1"/>
</dbReference>
<keyword evidence="2 8" id="KW-0813">Transport</keyword>
<keyword evidence="5 9" id="KW-0798">TonB box</keyword>
<dbReference type="AlphaFoldDB" id="A0A951MHS2"/>
<evidence type="ECO:0000256" key="6">
    <source>
        <dbReference type="ARBA" id="ARBA00023136"/>
    </source>
</evidence>
<dbReference type="Pfam" id="PF07715">
    <property type="entry name" value="Plug"/>
    <property type="match status" value="1"/>
</dbReference>
<evidence type="ECO:0000313" key="13">
    <source>
        <dbReference type="Proteomes" id="UP000727490"/>
    </source>
</evidence>
<dbReference type="Gene3D" id="2.40.170.20">
    <property type="entry name" value="TonB-dependent receptor, beta-barrel domain"/>
    <property type="match status" value="1"/>
</dbReference>
<dbReference type="Pfam" id="PF13715">
    <property type="entry name" value="CarbopepD_reg_2"/>
    <property type="match status" value="1"/>
</dbReference>
<dbReference type="NCBIfam" id="TIGR01782">
    <property type="entry name" value="TonB-Xanth-Caul"/>
    <property type="match status" value="1"/>
</dbReference>
<keyword evidence="6 8" id="KW-0472">Membrane</keyword>
<dbReference type="InterPro" id="IPR039426">
    <property type="entry name" value="TonB-dep_rcpt-like"/>
</dbReference>
<dbReference type="Proteomes" id="UP000727490">
    <property type="component" value="Unassembled WGS sequence"/>
</dbReference>
<keyword evidence="7 8" id="KW-0998">Cell outer membrane</keyword>
<keyword evidence="12" id="KW-0675">Receptor</keyword>
<dbReference type="InterPro" id="IPR008969">
    <property type="entry name" value="CarboxyPept-like_regulatory"/>
</dbReference>
<feature type="domain" description="TonB-dependent receptor-like beta-barrel" evidence="10">
    <location>
        <begin position="447"/>
        <end position="935"/>
    </location>
</feature>
<dbReference type="PANTHER" id="PTHR40980">
    <property type="entry name" value="PLUG DOMAIN-CONTAINING PROTEIN"/>
    <property type="match status" value="1"/>
</dbReference>
<dbReference type="SUPFAM" id="SSF49464">
    <property type="entry name" value="Carboxypeptidase regulatory domain-like"/>
    <property type="match status" value="1"/>
</dbReference>
<sequence>MESYCLNKPLTKTSKITMKLKLLYSLLTTIVMITTVNAERSLFGFSSGGGMEGPFIYKVANGQVIGKVFDGDTGEPLIGATVRVQGLGSNHGTVTDNTGSYRLQGIPEGPQVLIFSFIGFETLTRNVEVEPNKSVTVNVRLDSGMEGMEEVTIVAFRKGQSRSINVQKEALNMKSVISYEQMERFPDLNIAESIKRVPGVVTEPARGEAESVMIRGLPSGMHTVTLNGQRMSATGDDRETDTRIIPTGMISSMEVIKSATADMDADATSGSINLITTRPVGDEVFVRGQIATGYNAMSGRPQWLSSLTYSKRVGKLDFVVSGNYQKDNRATEDIRHDWDVRDFGNGNQDVLAGLRPSLYETERIRASIGTQLDYSISERSSLYLRAVYNRFDEYELRNDARHGIDDGNFTAPGVSERARFEKVMREYNRITNLINLNFGGQNDIGKSTLDYNMGYSRGTFNVPLREYYAFRHSERPDYSYDISNRNFGEYQVTNDVNLNDPSKMGFRYYERRRDDIVDTDMFATINLRTPYNLGSGKGFFKVGAKAWRKTKDRDMLEQRWTSYSGTEPLTFENFFVPNSAGLIGGRYPIYGDIDWESGKRFFNQNESSFGLDVDRTRASSDPNNFSAVEDIYAAYAMTDLKFGNLNLNLGLRGEQVENFYSGNEVEFDSNGNYVRTIPVEADNIGYFNMFPMMNVRYEINKMTNLRFAYTETIVRPDFAALVPFRLINQDNEIITTGNPDLNPSNAQNIDVAFESYFQSVGFVSIGGFYKRFRNFIFNEVTMIQDPGSVYDGFMQVTPQNGDGASIVGVEIAWQQKLSFLPGILKDFGVYSNYTYAVSEANVSEPEFRTVTLPLQPKHIFNAALQFDKGGFSAQLSYNWRDTWLHEVGASTNLPSIEQNQEIFMDRFFQGFSQLDFNASQKITGNWNAFINLNNLTNSSHIHYFGRPIYPYRNSFHGWWGMMGLRFNL</sequence>
<keyword evidence="4 8" id="KW-0812">Transmembrane</keyword>
<dbReference type="PROSITE" id="PS52016">
    <property type="entry name" value="TONB_DEPENDENT_REC_3"/>
    <property type="match status" value="1"/>
</dbReference>
<feature type="domain" description="TonB-dependent receptor plug" evidence="11">
    <location>
        <begin position="169"/>
        <end position="270"/>
    </location>
</feature>
<dbReference type="InterPro" id="IPR012910">
    <property type="entry name" value="Plug_dom"/>
</dbReference>
<dbReference type="InterPro" id="IPR000531">
    <property type="entry name" value="Beta-barrel_TonB"/>
</dbReference>
<proteinExistence type="inferred from homology"/>
<dbReference type="CDD" id="cd01347">
    <property type="entry name" value="ligand_gated_channel"/>
    <property type="match status" value="1"/>
</dbReference>
<dbReference type="GO" id="GO:0009279">
    <property type="term" value="C:cell outer membrane"/>
    <property type="evidence" value="ECO:0007669"/>
    <property type="project" value="UniProtKB-SubCell"/>
</dbReference>
<evidence type="ECO:0000256" key="1">
    <source>
        <dbReference type="ARBA" id="ARBA00004571"/>
    </source>
</evidence>
<dbReference type="InterPro" id="IPR037066">
    <property type="entry name" value="Plug_dom_sf"/>
</dbReference>
<reference evidence="12 13" key="1">
    <citation type="journal article" date="2020" name="Syst. Appl. Microbiol.">
        <title>Arthrospiribacter ruber gen. nov., sp. nov., a novel bacterium isolated from Arthrospira cultures.</title>
        <authorList>
            <person name="Waleron M."/>
            <person name="Misztak A."/>
            <person name="Waleron M.M."/>
            <person name="Furmaniak M."/>
            <person name="Mrozik A."/>
            <person name="Waleron K."/>
        </authorList>
    </citation>
    <scope>NUCLEOTIDE SEQUENCE [LARGE SCALE GENOMIC DNA]</scope>
    <source>
        <strain evidence="12 13">DPMB0001</strain>
    </source>
</reference>
<name>A0A951MHS2_9BACT</name>
<dbReference type="Pfam" id="PF00593">
    <property type="entry name" value="TonB_dep_Rec_b-barrel"/>
    <property type="match status" value="1"/>
</dbReference>
<evidence type="ECO:0000256" key="5">
    <source>
        <dbReference type="ARBA" id="ARBA00023077"/>
    </source>
</evidence>
<evidence type="ECO:0000256" key="3">
    <source>
        <dbReference type="ARBA" id="ARBA00022452"/>
    </source>
</evidence>
<dbReference type="PANTHER" id="PTHR40980:SF4">
    <property type="entry name" value="TONB-DEPENDENT RECEPTOR-LIKE BETA-BARREL DOMAIN-CONTAINING PROTEIN"/>
    <property type="match status" value="1"/>
</dbReference>
<dbReference type="InterPro" id="IPR036942">
    <property type="entry name" value="Beta-barrel_TonB_sf"/>
</dbReference>
<evidence type="ECO:0000256" key="7">
    <source>
        <dbReference type="ARBA" id="ARBA00023237"/>
    </source>
</evidence>
<comment type="caution">
    <text evidence="12">The sequence shown here is derived from an EMBL/GenBank/DDBJ whole genome shotgun (WGS) entry which is preliminary data.</text>
</comment>
<evidence type="ECO:0000256" key="9">
    <source>
        <dbReference type="RuleBase" id="RU003357"/>
    </source>
</evidence>
<keyword evidence="13" id="KW-1185">Reference proteome</keyword>
<gene>
    <name evidence="12" type="ORF">EGN73_17110</name>
</gene>